<accession>A0A2G1W3C4</accession>
<keyword evidence="3" id="KW-1185">Reference proteome</keyword>
<comment type="caution">
    <text evidence="2">The sequence shown here is derived from an EMBL/GenBank/DDBJ whole genome shotgun (WGS) entry which is preliminary data.</text>
</comment>
<gene>
    <name evidence="2" type="ORF">CEE69_22165</name>
</gene>
<reference evidence="2 3" key="1">
    <citation type="submission" date="2017-06" db="EMBL/GenBank/DDBJ databases">
        <title>Description of Rhodopirellula bahusiensis sp. nov.</title>
        <authorList>
            <person name="Kizina J."/>
            <person name="Harder J."/>
        </authorList>
    </citation>
    <scope>NUCLEOTIDE SEQUENCE [LARGE SCALE GENOMIC DNA]</scope>
    <source>
        <strain evidence="2 3">SWK21</strain>
    </source>
</reference>
<name>A0A2G1W3C4_9BACT</name>
<evidence type="ECO:0000259" key="1">
    <source>
        <dbReference type="Pfam" id="PF07791"/>
    </source>
</evidence>
<sequence>MEIFEQSMTFDDPRFEAIDFDQADSLFGGGTLDDDFNSGLGVKLSWSPKSFSNAWVPPVVAGALRPFVDLTRVAIRHPVYSPRAVEVLGDLLLRSGELLPVKTVAGTYYIFNIHHISDALDRQHSKISFPAPGSSKETAFGIDYHVFNPNRLDGHAIFRVRECPQRVYVTEEYKSQVESASLNGFCFNKVWPLEENADWKQLAAKAARLRSRDVANLNGESMTISLAIAGSKPTQSEIDIGYKIAEQVANCLADSQSQISDDYIGGVEQTEASKKALLIHLSGPNSQEIFTAVEPLVNQIEWPNPVDVIVWKGNRNNKKTEKSRIKVKRPLKKPQQ</sequence>
<dbReference type="Proteomes" id="UP000225740">
    <property type="component" value="Unassembled WGS sequence"/>
</dbReference>
<evidence type="ECO:0000313" key="2">
    <source>
        <dbReference type="EMBL" id="PHQ33169.1"/>
    </source>
</evidence>
<dbReference type="Pfam" id="PF07791">
    <property type="entry name" value="Imm11"/>
    <property type="match status" value="1"/>
</dbReference>
<dbReference type="EMBL" id="NIZW01000019">
    <property type="protein sequence ID" value="PHQ33169.1"/>
    <property type="molecule type" value="Genomic_DNA"/>
</dbReference>
<evidence type="ECO:0000313" key="3">
    <source>
        <dbReference type="Proteomes" id="UP000225740"/>
    </source>
</evidence>
<dbReference type="InterPro" id="IPR012433">
    <property type="entry name" value="Imm11"/>
</dbReference>
<feature type="domain" description="Immunity MXAN-0049 protein" evidence="1">
    <location>
        <begin position="106"/>
        <end position="190"/>
    </location>
</feature>
<protein>
    <recommendedName>
        <fullName evidence="1">Immunity MXAN-0049 protein domain-containing protein</fullName>
    </recommendedName>
</protein>
<organism evidence="2 3">
    <name type="scientific">Rhodopirellula bahusiensis</name>
    <dbReference type="NCBI Taxonomy" id="2014065"/>
    <lineage>
        <taxon>Bacteria</taxon>
        <taxon>Pseudomonadati</taxon>
        <taxon>Planctomycetota</taxon>
        <taxon>Planctomycetia</taxon>
        <taxon>Pirellulales</taxon>
        <taxon>Pirellulaceae</taxon>
        <taxon>Rhodopirellula</taxon>
    </lineage>
</organism>
<proteinExistence type="predicted"/>
<dbReference type="AlphaFoldDB" id="A0A2G1W3C4"/>